<feature type="compositionally biased region" description="Basic and acidic residues" evidence="1">
    <location>
        <begin position="138"/>
        <end position="177"/>
    </location>
</feature>
<dbReference type="Proteomes" id="UP000817658">
    <property type="component" value="Chromosome 1"/>
</dbReference>
<protein>
    <submittedName>
        <fullName evidence="2">Epstein-Barr virus EBNA-1-like protein</fullName>
    </submittedName>
</protein>
<feature type="compositionally biased region" description="Basic and acidic residues" evidence="1">
    <location>
        <begin position="78"/>
        <end position="88"/>
    </location>
</feature>
<dbReference type="EMBL" id="AP003332">
    <property type="protein sequence ID" value="BAD53154.1"/>
    <property type="molecule type" value="Genomic_DNA"/>
</dbReference>
<feature type="compositionally biased region" description="Low complexity" evidence="1">
    <location>
        <begin position="89"/>
        <end position="103"/>
    </location>
</feature>
<feature type="region of interest" description="Disordered" evidence="1">
    <location>
        <begin position="1"/>
        <end position="34"/>
    </location>
</feature>
<name>Q5ZB73_ORYSJ</name>
<gene>
    <name evidence="2" type="primary">B1097D05.19</name>
</gene>
<accession>Q5ZB73</accession>
<organism evidence="2">
    <name type="scientific">Oryza sativa subsp. japonica</name>
    <name type="common">Rice</name>
    <dbReference type="NCBI Taxonomy" id="39947"/>
    <lineage>
        <taxon>Eukaryota</taxon>
        <taxon>Viridiplantae</taxon>
        <taxon>Streptophyta</taxon>
        <taxon>Embryophyta</taxon>
        <taxon>Tracheophyta</taxon>
        <taxon>Spermatophyta</taxon>
        <taxon>Magnoliopsida</taxon>
        <taxon>Liliopsida</taxon>
        <taxon>Poales</taxon>
        <taxon>Poaceae</taxon>
        <taxon>BOP clade</taxon>
        <taxon>Oryzoideae</taxon>
        <taxon>Oryzeae</taxon>
        <taxon>Oryzinae</taxon>
        <taxon>Oryza</taxon>
        <taxon>Oryza sativa</taxon>
    </lineage>
</organism>
<evidence type="ECO:0000313" key="2">
    <source>
        <dbReference type="EMBL" id="BAD53154.1"/>
    </source>
</evidence>
<proteinExistence type="predicted"/>
<reference evidence="2" key="1">
    <citation type="journal article" date="2002" name="Nature">
        <title>The genome sequence and structure of rice chromosome 1.</title>
        <authorList>
            <person name="Sasaki T."/>
            <person name="Matsumoto T."/>
            <person name="Yamamoto K."/>
            <person name="Sakata K."/>
            <person name="Baba T."/>
            <person name="Katayose Y."/>
            <person name="Wu J."/>
            <person name="Niimura Y."/>
            <person name="Cheng Z."/>
            <person name="Nagamura Y."/>
            <person name="Antonio B.A."/>
            <person name="Kanamori H."/>
            <person name="Hosokawa S."/>
            <person name="Masukawa M."/>
            <person name="Arikawa K."/>
            <person name="Chiden Y."/>
            <person name="Hayashi M."/>
            <person name="Okamoto M."/>
            <person name="Ando T."/>
            <person name="Aoki H."/>
            <person name="Arita K."/>
            <person name="Hamada M."/>
            <person name="Harada C."/>
            <person name="Hijishita S."/>
            <person name="Honda M."/>
            <person name="Ichikawa Y."/>
            <person name="Idonuma A."/>
            <person name="Iijima M."/>
            <person name="Ikeda M."/>
            <person name="Ikeno M."/>
            <person name="Itoh S."/>
            <person name="Itoh T."/>
            <person name="Itoh Y."/>
            <person name="Itoh Y."/>
            <person name="Iwabuchi A."/>
            <person name="Kamiya K."/>
            <person name="Karasawa W."/>
            <person name="Katagiri S."/>
            <person name="Kikuta A."/>
            <person name="Kobayashi N."/>
            <person name="Kono I."/>
            <person name="Machita K."/>
            <person name="Maehara T."/>
            <person name="Mizuno H."/>
            <person name="Mizubayashi T."/>
            <person name="Mukai Y."/>
            <person name="Nagasaki H."/>
            <person name="Nakashima M."/>
            <person name="Nakama Y."/>
            <person name="Nakamichi Y."/>
            <person name="Nakamura M."/>
            <person name="Namiki N."/>
            <person name="Negishi M."/>
            <person name="Ohta I."/>
            <person name="Ono N."/>
            <person name="Saji S."/>
            <person name="Sakai K."/>
            <person name="Shibata M."/>
            <person name="Shimokawa T."/>
            <person name="Shomura A."/>
            <person name="Song J."/>
            <person name="Takazaki Y."/>
            <person name="Terasawa K."/>
            <person name="Tsuji K."/>
            <person name="Waki K."/>
            <person name="Yamagata H."/>
            <person name="Yamane H."/>
            <person name="Yoshiki S."/>
            <person name="Yoshihara R."/>
            <person name="Yukawa K."/>
            <person name="Zhong H."/>
            <person name="Iwama H."/>
            <person name="Endo T."/>
            <person name="Ito H."/>
            <person name="Hahn J.H."/>
            <person name="Kim H.I."/>
            <person name="Eun M.Y."/>
            <person name="Yano M."/>
            <person name="Jiang J."/>
            <person name="Gojobori T."/>
        </authorList>
    </citation>
    <scope>NUCLEOTIDE SEQUENCE [LARGE SCALE GENOMIC DNA]</scope>
</reference>
<feature type="region of interest" description="Disordered" evidence="1">
    <location>
        <begin position="67"/>
        <end position="184"/>
    </location>
</feature>
<sequence>MTTAMTAGRFGAARRHGRQARAGADGGGDRAVGHHGTRARVATGGAADGVARLGHARWLRGRAAARLQARQGSGAGRLRRDAGEDHAGARANDARGAAARARLGAGGSRARARGARAERRGREALGAAAHAHARAARTTRERSEGREGERERERERAPGGRGEGRGRGGDGPREIRPIDPGGGKLDFCGGIDLGRIWIRN</sequence>
<evidence type="ECO:0000256" key="1">
    <source>
        <dbReference type="SAM" id="MobiDB-lite"/>
    </source>
</evidence>
<dbReference type="AlphaFoldDB" id="Q5ZB73"/>